<gene>
    <name evidence="6" type="primary">xseB</name>
    <name evidence="8" type="ORF">XE03_0971</name>
</gene>
<comment type="subcellular location">
    <subcellularLocation>
        <location evidence="6">Cytoplasm</location>
    </subcellularLocation>
</comment>
<sequence>MKDDKLEDKIKEIEEIVKNLKDENIDIKKSIEMYERGIKLIKEVEEQIKVYEEKIKTIVEESEDE</sequence>
<evidence type="ECO:0000256" key="7">
    <source>
        <dbReference type="SAM" id="Coils"/>
    </source>
</evidence>
<protein>
    <recommendedName>
        <fullName evidence="6">Exodeoxyribonuclease 7 small subunit</fullName>
        <ecNumber evidence="6">3.1.11.6</ecNumber>
    </recommendedName>
    <alternativeName>
        <fullName evidence="6">Exodeoxyribonuclease VII small subunit</fullName>
        <shortName evidence="6">Exonuclease VII small subunit</shortName>
    </alternativeName>
</protein>
<reference evidence="9" key="1">
    <citation type="journal article" date="2015" name="MBio">
        <title>Genome-Resolved Metagenomic Analysis Reveals Roles for Candidate Phyla and Other Microbial Community Members in Biogeochemical Transformations in Oil Reservoirs.</title>
        <authorList>
            <person name="Hu P."/>
            <person name="Tom L."/>
            <person name="Singh A."/>
            <person name="Thomas B.C."/>
            <person name="Baker B.J."/>
            <person name="Piceno Y.M."/>
            <person name="Andersen G.L."/>
            <person name="Banfield J.F."/>
        </authorList>
    </citation>
    <scope>NUCLEOTIDE SEQUENCE [LARGE SCALE GENOMIC DNA]</scope>
</reference>
<evidence type="ECO:0000313" key="8">
    <source>
        <dbReference type="EMBL" id="KUK87175.1"/>
    </source>
</evidence>
<comment type="subunit">
    <text evidence="6">Heterooligomer composed of large and small subunits.</text>
</comment>
<dbReference type="HAMAP" id="MF_00337">
    <property type="entry name" value="Exonuc_7_S"/>
    <property type="match status" value="1"/>
</dbReference>
<dbReference type="Proteomes" id="UP000053467">
    <property type="component" value="Unassembled WGS sequence"/>
</dbReference>
<evidence type="ECO:0000256" key="3">
    <source>
        <dbReference type="ARBA" id="ARBA00022722"/>
    </source>
</evidence>
<keyword evidence="3 6" id="KW-0540">Nuclease</keyword>
<dbReference type="EMBL" id="LGGX01000007">
    <property type="protein sequence ID" value="KUK87175.1"/>
    <property type="molecule type" value="Genomic_DNA"/>
</dbReference>
<proteinExistence type="inferred from homology"/>
<keyword evidence="4 6" id="KW-0378">Hydrolase</keyword>
<organism evidence="8 9">
    <name type="scientific">candidate division TA06 bacterium 34_109</name>
    <dbReference type="NCBI Taxonomy" id="1635277"/>
    <lineage>
        <taxon>Bacteria</taxon>
        <taxon>Bacteria division TA06</taxon>
    </lineage>
</organism>
<evidence type="ECO:0000313" key="9">
    <source>
        <dbReference type="Proteomes" id="UP000053467"/>
    </source>
</evidence>
<evidence type="ECO:0000256" key="5">
    <source>
        <dbReference type="ARBA" id="ARBA00022839"/>
    </source>
</evidence>
<dbReference type="GO" id="GO:0009318">
    <property type="term" value="C:exodeoxyribonuclease VII complex"/>
    <property type="evidence" value="ECO:0007669"/>
    <property type="project" value="UniProtKB-UniRule"/>
</dbReference>
<dbReference type="InterPro" id="IPR003761">
    <property type="entry name" value="Exonuc_VII_S"/>
</dbReference>
<comment type="similarity">
    <text evidence="1 6">Belongs to the XseB family.</text>
</comment>
<comment type="catalytic activity">
    <reaction evidence="6">
        <text>Exonucleolytic cleavage in either 5'- to 3'- or 3'- to 5'-direction to yield nucleoside 5'-phosphates.</text>
        <dbReference type="EC" id="3.1.11.6"/>
    </reaction>
</comment>
<keyword evidence="5 6" id="KW-0269">Exonuclease</keyword>
<dbReference type="NCBIfam" id="TIGR01280">
    <property type="entry name" value="xseB"/>
    <property type="match status" value="1"/>
</dbReference>
<accession>A0A124G0D6</accession>
<dbReference type="Pfam" id="PF02609">
    <property type="entry name" value="Exonuc_VII_S"/>
    <property type="match status" value="1"/>
</dbReference>
<evidence type="ECO:0000256" key="2">
    <source>
        <dbReference type="ARBA" id="ARBA00022490"/>
    </source>
</evidence>
<dbReference type="GO" id="GO:0006308">
    <property type="term" value="P:DNA catabolic process"/>
    <property type="evidence" value="ECO:0007669"/>
    <property type="project" value="UniProtKB-UniRule"/>
</dbReference>
<evidence type="ECO:0000256" key="1">
    <source>
        <dbReference type="ARBA" id="ARBA00009998"/>
    </source>
</evidence>
<feature type="coiled-coil region" evidence="7">
    <location>
        <begin position="3"/>
        <end position="61"/>
    </location>
</feature>
<comment type="function">
    <text evidence="6">Bidirectionally degrades single-stranded DNA into large acid-insoluble oligonucleotides, which are then degraded further into small acid-soluble oligonucleotides.</text>
</comment>
<dbReference type="AlphaFoldDB" id="A0A124G0D6"/>
<comment type="caution">
    <text evidence="8">The sequence shown here is derived from an EMBL/GenBank/DDBJ whole genome shotgun (WGS) entry which is preliminary data.</text>
</comment>
<evidence type="ECO:0000256" key="6">
    <source>
        <dbReference type="HAMAP-Rule" id="MF_00337"/>
    </source>
</evidence>
<name>A0A124G0D6_UNCT6</name>
<evidence type="ECO:0000256" key="4">
    <source>
        <dbReference type="ARBA" id="ARBA00022801"/>
    </source>
</evidence>
<dbReference type="EC" id="3.1.11.6" evidence="6"/>
<dbReference type="GO" id="GO:0008855">
    <property type="term" value="F:exodeoxyribonuclease VII activity"/>
    <property type="evidence" value="ECO:0007669"/>
    <property type="project" value="UniProtKB-UniRule"/>
</dbReference>
<dbReference type="GO" id="GO:0005737">
    <property type="term" value="C:cytoplasm"/>
    <property type="evidence" value="ECO:0007669"/>
    <property type="project" value="UniProtKB-SubCell"/>
</dbReference>
<dbReference type="InterPro" id="IPR037004">
    <property type="entry name" value="Exonuc_VII_ssu_sf"/>
</dbReference>
<dbReference type="SUPFAM" id="SSF116842">
    <property type="entry name" value="XseB-like"/>
    <property type="match status" value="1"/>
</dbReference>
<keyword evidence="7" id="KW-0175">Coiled coil</keyword>
<dbReference type="Gene3D" id="1.10.287.1040">
    <property type="entry name" value="Exonuclease VII, small subunit"/>
    <property type="match status" value="1"/>
</dbReference>
<keyword evidence="2 6" id="KW-0963">Cytoplasm</keyword>